<keyword evidence="4 6" id="KW-1133">Transmembrane helix</keyword>
<feature type="transmembrane region" description="Helical" evidence="6">
    <location>
        <begin position="206"/>
        <end position="228"/>
    </location>
</feature>
<feature type="transmembrane region" description="Helical" evidence="6">
    <location>
        <begin position="268"/>
        <end position="286"/>
    </location>
</feature>
<keyword evidence="5 6" id="KW-0472">Membrane</keyword>
<feature type="transmembrane region" description="Helical" evidence="6">
    <location>
        <begin position="178"/>
        <end position="200"/>
    </location>
</feature>
<feature type="transmembrane region" description="Helical" evidence="6">
    <location>
        <begin position="235"/>
        <end position="253"/>
    </location>
</feature>
<feature type="transmembrane region" description="Helical" evidence="6">
    <location>
        <begin position="307"/>
        <end position="325"/>
    </location>
</feature>
<organism evidence="7 8">
    <name type="scientific">Phytophthora oleae</name>
    <dbReference type="NCBI Taxonomy" id="2107226"/>
    <lineage>
        <taxon>Eukaryota</taxon>
        <taxon>Sar</taxon>
        <taxon>Stramenopiles</taxon>
        <taxon>Oomycota</taxon>
        <taxon>Peronosporomycetes</taxon>
        <taxon>Peronosporales</taxon>
        <taxon>Peronosporaceae</taxon>
        <taxon>Phytophthora</taxon>
    </lineage>
</organism>
<comment type="similarity">
    <text evidence="2">Belongs to the XK family.</text>
</comment>
<gene>
    <name evidence="7" type="ORF">V7S43_001101</name>
</gene>
<accession>A0ABD3G323</accession>
<feature type="transmembrane region" description="Helical" evidence="6">
    <location>
        <begin position="38"/>
        <end position="64"/>
    </location>
</feature>
<keyword evidence="3 6" id="KW-0812">Transmembrane</keyword>
<dbReference type="Pfam" id="PF09815">
    <property type="entry name" value="XK-related"/>
    <property type="match status" value="1"/>
</dbReference>
<evidence type="ECO:0000256" key="6">
    <source>
        <dbReference type="SAM" id="Phobius"/>
    </source>
</evidence>
<evidence type="ECO:0000256" key="5">
    <source>
        <dbReference type="ARBA" id="ARBA00023136"/>
    </source>
</evidence>
<comment type="caution">
    <text evidence="7">The sequence shown here is derived from an EMBL/GenBank/DDBJ whole genome shotgun (WGS) entry which is preliminary data.</text>
</comment>
<evidence type="ECO:0000313" key="7">
    <source>
        <dbReference type="EMBL" id="KAL3673388.1"/>
    </source>
</evidence>
<evidence type="ECO:0000256" key="4">
    <source>
        <dbReference type="ARBA" id="ARBA00022989"/>
    </source>
</evidence>
<reference evidence="7 8" key="1">
    <citation type="submission" date="2024-09" db="EMBL/GenBank/DDBJ databases">
        <title>Genome sequencing and assembly of Phytophthora oleae, isolate VK10A, causative agent of rot of olive drupes.</title>
        <authorList>
            <person name="Conti Taguali S."/>
            <person name="Riolo M."/>
            <person name="La Spada F."/>
            <person name="Cacciola S.O."/>
            <person name="Dionisio G."/>
        </authorList>
    </citation>
    <scope>NUCLEOTIDE SEQUENCE [LARGE SCALE GENOMIC DNA]</scope>
    <source>
        <strain evidence="7 8">VK10A</strain>
    </source>
</reference>
<dbReference type="AlphaFoldDB" id="A0ABD3G323"/>
<dbReference type="InterPro" id="IPR018629">
    <property type="entry name" value="XK-rel"/>
</dbReference>
<comment type="subcellular location">
    <subcellularLocation>
        <location evidence="1">Membrane</location>
        <topology evidence="1">Multi-pass membrane protein</topology>
    </subcellularLocation>
</comment>
<feature type="transmembrane region" description="Helical" evidence="6">
    <location>
        <begin position="337"/>
        <end position="360"/>
    </location>
</feature>
<dbReference type="Proteomes" id="UP001632037">
    <property type="component" value="Unassembled WGS sequence"/>
</dbReference>
<feature type="transmembrane region" description="Helical" evidence="6">
    <location>
        <begin position="76"/>
        <end position="98"/>
    </location>
</feature>
<name>A0ABD3G323_9STRA</name>
<proteinExistence type="inferred from homology"/>
<evidence type="ECO:0000313" key="8">
    <source>
        <dbReference type="Proteomes" id="UP001632037"/>
    </source>
</evidence>
<dbReference type="EMBL" id="JBIMZQ010000002">
    <property type="protein sequence ID" value="KAL3673388.1"/>
    <property type="molecule type" value="Genomic_DNA"/>
</dbReference>
<protein>
    <submittedName>
        <fullName evidence="7">Uncharacterized protein</fullName>
    </submittedName>
</protein>
<keyword evidence="8" id="KW-1185">Reference proteome</keyword>
<evidence type="ECO:0000256" key="1">
    <source>
        <dbReference type="ARBA" id="ARBA00004141"/>
    </source>
</evidence>
<sequence length="396" mass="43625">MLLGAIIEVASAAYELSTVVTDVILNYEYINRNWVEEYILSIVFLAVSGVVLGFVGLGIDNLYPSRFSYSKPLNKVLGFCIGLLQMRVFIETIFTVVARIKSEKDDKPVQHDAEAVDSRTYTVGGNTVDEAVSGDFSRRAKQLELGLLYATFIQVIVRDIPLFVLQANATIHYRKWKFIDIFTVISTFITLTRGTAAYVAKEDGGGMNILAFVFLVGQFVFRLGAILLLAMTKGLAILVYGILITVFAILWTAKLRLAHPSQRFMDQLPRAIVFFPFFTLFVVNGSKLTARYGSAVSALRSTGLLRLHLWRCLENVIGIVLAISLPRYTAFGVSSDATVALIGVVCGAIYVVSGAVFFCASDCCLKRDSNREDANNEDSSAFGPVEVPYYARDAAM</sequence>
<evidence type="ECO:0000256" key="2">
    <source>
        <dbReference type="ARBA" id="ARBA00008789"/>
    </source>
</evidence>
<evidence type="ECO:0000256" key="3">
    <source>
        <dbReference type="ARBA" id="ARBA00022692"/>
    </source>
</evidence>